<evidence type="ECO:0000256" key="5">
    <source>
        <dbReference type="ARBA" id="ARBA00023015"/>
    </source>
</evidence>
<dbReference type="SUPFAM" id="SSF140718">
    <property type="entry name" value="Mediator hinge subcomplex-like"/>
    <property type="match status" value="1"/>
</dbReference>
<evidence type="ECO:0000256" key="2">
    <source>
        <dbReference type="ARBA" id="ARBA00009994"/>
    </source>
</evidence>
<dbReference type="AlphaFoldDB" id="A0A0F4ZDW2"/>
<dbReference type="Pfam" id="PF05983">
    <property type="entry name" value="Med7"/>
    <property type="match status" value="1"/>
</dbReference>
<evidence type="ECO:0000256" key="10">
    <source>
        <dbReference type="RuleBase" id="RU364060"/>
    </source>
</evidence>
<comment type="function">
    <text evidence="9">Component of the Mediator complex, a coactivator involved in the regulated transcription of nearly all RNA polymerase II-dependent genes. Mediator functions as a bridge to convey information from gene-specific regulatory proteins to the basal RNA polymerase II transcription machinery. Mediator is recruited to promoters by direct interactions with regulatory proteins and serves as a scaffold for the assembly of a functional preinitiation complex with RNA polymerase II and the general transcription factors.</text>
</comment>
<organism evidence="11 12">
    <name type="scientific">Thielaviopsis punctulata</name>
    <dbReference type="NCBI Taxonomy" id="72032"/>
    <lineage>
        <taxon>Eukaryota</taxon>
        <taxon>Fungi</taxon>
        <taxon>Dikarya</taxon>
        <taxon>Ascomycota</taxon>
        <taxon>Pezizomycotina</taxon>
        <taxon>Sordariomycetes</taxon>
        <taxon>Hypocreomycetidae</taxon>
        <taxon>Microascales</taxon>
        <taxon>Ceratocystidaceae</taxon>
        <taxon>Thielaviopsis</taxon>
    </lineage>
</organism>
<protein>
    <recommendedName>
        <fullName evidence="4 10">Mediator of RNA polymerase II transcription subunit 7</fullName>
    </recommendedName>
</protein>
<dbReference type="InterPro" id="IPR009244">
    <property type="entry name" value="Mediatior_Med7"/>
</dbReference>
<gene>
    <name evidence="11" type="ORF">TD95_002864</name>
</gene>
<keyword evidence="5 10" id="KW-0805">Transcription regulation</keyword>
<dbReference type="OrthoDB" id="10253553at2759"/>
<comment type="similarity">
    <text evidence="2 10">Belongs to the Mediator complex subunit 7 family.</text>
</comment>
<evidence type="ECO:0000256" key="3">
    <source>
        <dbReference type="ARBA" id="ARBA00011837"/>
    </source>
</evidence>
<comment type="subcellular location">
    <subcellularLocation>
        <location evidence="1 10">Nucleus</location>
    </subcellularLocation>
</comment>
<name>A0A0F4ZDW2_9PEZI</name>
<evidence type="ECO:0000256" key="1">
    <source>
        <dbReference type="ARBA" id="ARBA00004123"/>
    </source>
</evidence>
<dbReference type="GO" id="GO:0006357">
    <property type="term" value="P:regulation of transcription by RNA polymerase II"/>
    <property type="evidence" value="ECO:0007669"/>
    <property type="project" value="InterPro"/>
</dbReference>
<dbReference type="EMBL" id="LAEV01001118">
    <property type="protein sequence ID" value="KKA28784.1"/>
    <property type="molecule type" value="Genomic_DNA"/>
</dbReference>
<dbReference type="GO" id="GO:0016592">
    <property type="term" value="C:mediator complex"/>
    <property type="evidence" value="ECO:0007669"/>
    <property type="project" value="InterPro"/>
</dbReference>
<evidence type="ECO:0000256" key="9">
    <source>
        <dbReference type="ARBA" id="ARBA00025687"/>
    </source>
</evidence>
<dbReference type="Proteomes" id="UP000033483">
    <property type="component" value="Unassembled WGS sequence"/>
</dbReference>
<evidence type="ECO:0000313" key="11">
    <source>
        <dbReference type="EMBL" id="KKA28784.1"/>
    </source>
</evidence>
<dbReference type="PANTHER" id="PTHR21428:SF11">
    <property type="entry name" value="MEDIATOR OF RNA POLYMERASE II TRANSCRIPTION SUBUNIT 7"/>
    <property type="match status" value="1"/>
</dbReference>
<keyword evidence="7 10" id="KW-0804">Transcription</keyword>
<evidence type="ECO:0000256" key="4">
    <source>
        <dbReference type="ARBA" id="ARBA00020631"/>
    </source>
</evidence>
<sequence length="261" mass="29507">MAETQDPNQARTALSGQLPNPPLFWKSFTAENVQRMKNLRGAIPSAHPNGSASPMRIVGLPSDLTYLQPPAEPENGEWRLFGDKYTLDDRLPSLEDQGIDRLVPLHEDTNGNKDVKHFDRAFELRRLSKSVLLNFLELMGHMSLDPHLAEDKINDIRTLFINFHHMLNEYRPHQAREQAISLMQDRLDKIRADTTAINAQVDKAKRVLEGLASIDVPSVEAVLADKVLTEADEHELGLDRQRNYWAEADLAYGVLQVNTGE</sequence>
<comment type="subunit">
    <text evidence="3 10">Component of the Mediator complex.</text>
</comment>
<accession>A0A0F4ZDW2</accession>
<dbReference type="InterPro" id="IPR037212">
    <property type="entry name" value="Med7/Med21-like"/>
</dbReference>
<comment type="caution">
    <text evidence="11">The sequence shown here is derived from an EMBL/GenBank/DDBJ whole genome shotgun (WGS) entry which is preliminary data.</text>
</comment>
<dbReference type="PANTHER" id="PTHR21428">
    <property type="entry name" value="MEDIATOR OF RNA POLYMERASE II TRANSCRIPTION SUBUNIT 7"/>
    <property type="match status" value="1"/>
</dbReference>
<dbReference type="InterPro" id="IPR044888">
    <property type="entry name" value="Mediatior_Med7_sf"/>
</dbReference>
<dbReference type="GO" id="GO:0070847">
    <property type="term" value="C:core mediator complex"/>
    <property type="evidence" value="ECO:0007669"/>
    <property type="project" value="TreeGrafter"/>
</dbReference>
<evidence type="ECO:0000313" key="12">
    <source>
        <dbReference type="Proteomes" id="UP000033483"/>
    </source>
</evidence>
<evidence type="ECO:0000256" key="8">
    <source>
        <dbReference type="ARBA" id="ARBA00023242"/>
    </source>
</evidence>
<dbReference type="GO" id="GO:0003712">
    <property type="term" value="F:transcription coregulator activity"/>
    <property type="evidence" value="ECO:0007669"/>
    <property type="project" value="InterPro"/>
</dbReference>
<evidence type="ECO:0000256" key="7">
    <source>
        <dbReference type="ARBA" id="ARBA00023163"/>
    </source>
</evidence>
<evidence type="ECO:0000256" key="6">
    <source>
        <dbReference type="ARBA" id="ARBA00023159"/>
    </source>
</evidence>
<proteinExistence type="inferred from homology"/>
<dbReference type="Gene3D" id="6.10.140.1520">
    <property type="match status" value="1"/>
</dbReference>
<dbReference type="Gene3D" id="6.10.140.200">
    <property type="match status" value="1"/>
</dbReference>
<keyword evidence="12" id="KW-1185">Reference proteome</keyword>
<reference evidence="11 12" key="1">
    <citation type="submission" date="2015-03" db="EMBL/GenBank/DDBJ databases">
        <authorList>
            <person name="Radwan O."/>
            <person name="Al-Naeli F.A."/>
            <person name="Rendon G.A."/>
            <person name="Fields C."/>
        </authorList>
    </citation>
    <scope>NUCLEOTIDE SEQUENCE [LARGE SCALE GENOMIC DNA]</scope>
    <source>
        <strain evidence="11">CR-DP1</strain>
    </source>
</reference>
<keyword evidence="8 10" id="KW-0539">Nucleus</keyword>
<keyword evidence="6 10" id="KW-0010">Activator</keyword>